<dbReference type="AlphaFoldDB" id="D5C5E1"/>
<keyword evidence="3" id="KW-1185">Reference proteome</keyword>
<dbReference type="eggNOG" id="COG1592">
    <property type="taxonomic scope" value="Bacteria"/>
</dbReference>
<sequence>MLDGVRYLDFPLQHHIHHELKDFTLKLKFKCEFCILFKETVMNTLPEDFPGKQWVCTACGYNMIGEMPDVCPFCGAYHDKFVTWEEGETAYRVTPKTVADQVTQLLSVPRLGLEHAAYRVDTTAGAVWIDSPSAFNRDLESVTDIYFTHKDFLGASNQYRALWNARVHLHQADAIHPLAAAFPVDDRFSGDFQENGIEAFHIGGHSPGWTAYFFGNVLFACDYAFPPGPRMRLNPFGPRNATRKCGARLLELVANRKPSVVCGYNYVADGAEWHRDFENALKR</sequence>
<accession>D5C5E1</accession>
<dbReference type="HOGENOM" id="CLU_1119186_0_0_6"/>
<dbReference type="EMBL" id="CP001799">
    <property type="protein sequence ID" value="ADE16995.1"/>
    <property type="molecule type" value="Genomic_DNA"/>
</dbReference>
<dbReference type="InterPro" id="IPR048574">
    <property type="entry name" value="RUBY_RBDX"/>
</dbReference>
<dbReference type="Gene3D" id="2.20.28.10">
    <property type="match status" value="1"/>
</dbReference>
<reference evidence="2 3" key="1">
    <citation type="submission" date="2009-10" db="EMBL/GenBank/DDBJ databases">
        <title>Complete genome sequence of Nitrosococcus halophilus Nc4, a salt-adapted, aerobic obligate ammonia-oxidizing sulfur purple bacterium.</title>
        <authorList>
            <consortium name="US DOE Joint Genome Institute"/>
            <person name="Campbell M.A."/>
            <person name="Malfatti S.A."/>
            <person name="Chain P.S.G."/>
            <person name="Heidelberg J.F."/>
            <person name="Ward N.L."/>
            <person name="Ward B.B."/>
            <person name="Klotz M.G."/>
        </authorList>
    </citation>
    <scope>NUCLEOTIDE SEQUENCE [LARGE SCALE GENOMIC DNA]</scope>
    <source>
        <strain evidence="3">Nc4</strain>
        <plasmid evidence="3">Plasmid pNHAL01</plasmid>
    </source>
</reference>
<dbReference type="GO" id="GO:0005506">
    <property type="term" value="F:iron ion binding"/>
    <property type="evidence" value="ECO:0007669"/>
    <property type="project" value="InterPro"/>
</dbReference>
<proteinExistence type="predicted"/>
<evidence type="ECO:0000259" key="1">
    <source>
        <dbReference type="PROSITE" id="PS50903"/>
    </source>
</evidence>
<dbReference type="SUPFAM" id="SSF56281">
    <property type="entry name" value="Metallo-hydrolase/oxidoreductase"/>
    <property type="match status" value="1"/>
</dbReference>
<organism evidence="2 3">
    <name type="scientific">Nitrosococcus halophilus (strain Nc4)</name>
    <dbReference type="NCBI Taxonomy" id="472759"/>
    <lineage>
        <taxon>Bacteria</taxon>
        <taxon>Pseudomonadati</taxon>
        <taxon>Pseudomonadota</taxon>
        <taxon>Gammaproteobacteria</taxon>
        <taxon>Chromatiales</taxon>
        <taxon>Chromatiaceae</taxon>
        <taxon>Nitrosococcus</taxon>
    </lineage>
</organism>
<dbReference type="Pfam" id="PF21349">
    <property type="entry name" value="RUBY_RBDX"/>
    <property type="match status" value="1"/>
</dbReference>
<dbReference type="PROSITE" id="PS50903">
    <property type="entry name" value="RUBREDOXIN_LIKE"/>
    <property type="match status" value="1"/>
</dbReference>
<dbReference type="SUPFAM" id="SSF57802">
    <property type="entry name" value="Rubredoxin-like"/>
    <property type="match status" value="1"/>
</dbReference>
<keyword evidence="2" id="KW-0614">Plasmid</keyword>
<dbReference type="eggNOG" id="COG0491">
    <property type="taxonomic scope" value="Bacteria"/>
</dbReference>
<dbReference type="Gene3D" id="3.60.15.10">
    <property type="entry name" value="Ribonuclease Z/Hydroxyacylglutathione hydrolase-like"/>
    <property type="match status" value="1"/>
</dbReference>
<protein>
    <submittedName>
        <fullName evidence="2">Rubredoxin-type Fe(Cys)4 protein</fullName>
    </submittedName>
</protein>
<dbReference type="KEGG" id="nhl:Nhal_3986"/>
<feature type="domain" description="Rubredoxin-like" evidence="1">
    <location>
        <begin position="51"/>
        <end position="84"/>
    </location>
</feature>
<dbReference type="Proteomes" id="UP000001844">
    <property type="component" value="Plasmid pNHAL01"/>
</dbReference>
<dbReference type="InterPro" id="IPR024934">
    <property type="entry name" value="Rubredoxin-like_dom"/>
</dbReference>
<dbReference type="InterPro" id="IPR036866">
    <property type="entry name" value="RibonucZ/Hydroxyglut_hydro"/>
</dbReference>
<geneLocation type="plasmid" evidence="2 3">
    <name>pNHAL01</name>
</geneLocation>
<gene>
    <name evidence="2" type="ORF">Nhal_3986</name>
</gene>
<evidence type="ECO:0000313" key="2">
    <source>
        <dbReference type="EMBL" id="ADE16995.1"/>
    </source>
</evidence>
<name>D5C5E1_NITHN</name>
<evidence type="ECO:0000313" key="3">
    <source>
        <dbReference type="Proteomes" id="UP000001844"/>
    </source>
</evidence>